<feature type="non-terminal residue" evidence="1">
    <location>
        <position position="49"/>
    </location>
</feature>
<evidence type="ECO:0000313" key="1">
    <source>
        <dbReference type="EMBL" id="CAG8854772.1"/>
    </source>
</evidence>
<keyword evidence="2" id="KW-1185">Reference proteome</keyword>
<protein>
    <submittedName>
        <fullName evidence="1">44767_t:CDS:1</fullName>
    </submittedName>
</protein>
<dbReference type="EMBL" id="CAJVQB010142272">
    <property type="protein sequence ID" value="CAG8854772.1"/>
    <property type="molecule type" value="Genomic_DNA"/>
</dbReference>
<feature type="non-terminal residue" evidence="1">
    <location>
        <position position="1"/>
    </location>
</feature>
<reference evidence="1 2" key="1">
    <citation type="submission" date="2021-06" db="EMBL/GenBank/DDBJ databases">
        <authorList>
            <person name="Kallberg Y."/>
            <person name="Tangrot J."/>
            <person name="Rosling A."/>
        </authorList>
    </citation>
    <scope>NUCLEOTIDE SEQUENCE [LARGE SCALE GENOMIC DNA]</scope>
    <source>
        <strain evidence="1 2">120-4 pot B 10/14</strain>
    </source>
</reference>
<dbReference type="Proteomes" id="UP000789901">
    <property type="component" value="Unassembled WGS sequence"/>
</dbReference>
<accession>A0ABN7XIF2</accession>
<organism evidence="1 2">
    <name type="scientific">Gigaspora margarita</name>
    <dbReference type="NCBI Taxonomy" id="4874"/>
    <lineage>
        <taxon>Eukaryota</taxon>
        <taxon>Fungi</taxon>
        <taxon>Fungi incertae sedis</taxon>
        <taxon>Mucoromycota</taxon>
        <taxon>Glomeromycotina</taxon>
        <taxon>Glomeromycetes</taxon>
        <taxon>Diversisporales</taxon>
        <taxon>Gigasporaceae</taxon>
        <taxon>Gigaspora</taxon>
    </lineage>
</organism>
<gene>
    <name evidence="1" type="ORF">GMARGA_LOCUS43593</name>
</gene>
<sequence>EIPSVKAIKGWIGRYSTNFKKEALEKALLENNNKHNVIFERTSSRYQRS</sequence>
<proteinExistence type="predicted"/>
<name>A0ABN7XIF2_GIGMA</name>
<comment type="caution">
    <text evidence="1">The sequence shown here is derived from an EMBL/GenBank/DDBJ whole genome shotgun (WGS) entry which is preliminary data.</text>
</comment>
<evidence type="ECO:0000313" key="2">
    <source>
        <dbReference type="Proteomes" id="UP000789901"/>
    </source>
</evidence>